<accession>A0A365H8G6</accession>
<keyword evidence="1" id="KW-1133">Transmembrane helix</keyword>
<keyword evidence="3" id="KW-1185">Reference proteome</keyword>
<dbReference type="Proteomes" id="UP000251891">
    <property type="component" value="Unassembled WGS sequence"/>
</dbReference>
<name>A0A365H8G6_9ACTN</name>
<comment type="caution">
    <text evidence="2">The sequence shown here is derived from an EMBL/GenBank/DDBJ whole genome shotgun (WGS) entry which is preliminary data.</text>
</comment>
<feature type="transmembrane region" description="Helical" evidence="1">
    <location>
        <begin position="22"/>
        <end position="39"/>
    </location>
</feature>
<evidence type="ECO:0000313" key="3">
    <source>
        <dbReference type="Proteomes" id="UP000251891"/>
    </source>
</evidence>
<dbReference type="AlphaFoldDB" id="A0A365H8G6"/>
<dbReference type="OrthoDB" id="5189092at2"/>
<dbReference type="EMBL" id="QLYX01000004">
    <property type="protein sequence ID" value="RAY15329.1"/>
    <property type="molecule type" value="Genomic_DNA"/>
</dbReference>
<dbReference type="RefSeq" id="WP_111866017.1">
    <property type="nucleotide sequence ID" value="NZ_QLYX01000004.1"/>
</dbReference>
<reference evidence="2 3" key="1">
    <citation type="submission" date="2018-06" db="EMBL/GenBank/DDBJ databases">
        <title>Actinomadura craniellae sp. nov. isolated from marine sponge Craniella sp.</title>
        <authorList>
            <person name="Li L."/>
            <person name="Xu Q.H."/>
            <person name="Lin H.W."/>
            <person name="Lu Y.H."/>
        </authorList>
    </citation>
    <scope>NUCLEOTIDE SEQUENCE [LARGE SCALE GENOMIC DNA]</scope>
    <source>
        <strain evidence="2 3">LHW63021</strain>
    </source>
</reference>
<sequence length="216" mass="22475">MHSDAEGDDEGIGLDAYWRRRVLVLGGVLAGVGVLAWACSHGEDRRPVSGAAASASPAASASAVPTAMPTITATVTARVTVTPAAPRRNGDACDPKDVVVGLAPTKGSYGGKDRPVFRLTVVNTGARSCTYGVGPRELELRVTSGSDRVWSSAHCAGGPASTLQLLRRGIPHITETTWDRRRSSDGCPGGRSTARPGTYVVTVKGAKVPKQVFRLT</sequence>
<proteinExistence type="predicted"/>
<evidence type="ECO:0008006" key="4">
    <source>
        <dbReference type="Google" id="ProtNLM"/>
    </source>
</evidence>
<evidence type="ECO:0000313" key="2">
    <source>
        <dbReference type="EMBL" id="RAY15329.1"/>
    </source>
</evidence>
<keyword evidence="1" id="KW-0472">Membrane</keyword>
<keyword evidence="1" id="KW-0812">Transmembrane</keyword>
<organism evidence="2 3">
    <name type="scientific">Actinomadura craniellae</name>
    <dbReference type="NCBI Taxonomy" id="2231787"/>
    <lineage>
        <taxon>Bacteria</taxon>
        <taxon>Bacillati</taxon>
        <taxon>Actinomycetota</taxon>
        <taxon>Actinomycetes</taxon>
        <taxon>Streptosporangiales</taxon>
        <taxon>Thermomonosporaceae</taxon>
        <taxon>Actinomadura</taxon>
    </lineage>
</organism>
<gene>
    <name evidence="2" type="ORF">DPM19_11525</name>
</gene>
<evidence type="ECO:0000256" key="1">
    <source>
        <dbReference type="SAM" id="Phobius"/>
    </source>
</evidence>
<protein>
    <recommendedName>
        <fullName evidence="4">DUF4232 domain-containing protein</fullName>
    </recommendedName>
</protein>